<sequence length="74" mass="8560">MQTAGGSRFDLIRFFVIFLAWIIGAWAIVYNVNKIEREGLFMFNEKLDFERQEQKINDAGIEGNGEEINSEEAE</sequence>
<keyword evidence="1" id="KW-0472">Membrane</keyword>
<evidence type="ECO:0000313" key="3">
    <source>
        <dbReference type="Proteomes" id="UP000178323"/>
    </source>
</evidence>
<dbReference type="Proteomes" id="UP000178323">
    <property type="component" value="Unassembled WGS sequence"/>
</dbReference>
<keyword evidence="1" id="KW-0812">Transmembrane</keyword>
<name>A0A1F5S4W0_9BACT</name>
<accession>A0A1F5S4W0</accession>
<proteinExistence type="predicted"/>
<organism evidence="2 3">
    <name type="scientific">Candidatus Falkowbacteria bacterium RBG_13_39_14</name>
    <dbReference type="NCBI Taxonomy" id="1797985"/>
    <lineage>
        <taxon>Bacteria</taxon>
        <taxon>Candidatus Falkowiibacteriota</taxon>
    </lineage>
</organism>
<protein>
    <submittedName>
        <fullName evidence="2">Uncharacterized protein</fullName>
    </submittedName>
</protein>
<keyword evidence="1" id="KW-1133">Transmembrane helix</keyword>
<evidence type="ECO:0000313" key="2">
    <source>
        <dbReference type="EMBL" id="OGF21738.1"/>
    </source>
</evidence>
<reference evidence="2 3" key="1">
    <citation type="journal article" date="2016" name="Nat. Commun.">
        <title>Thousands of microbial genomes shed light on interconnected biogeochemical processes in an aquifer system.</title>
        <authorList>
            <person name="Anantharaman K."/>
            <person name="Brown C.T."/>
            <person name="Hug L.A."/>
            <person name="Sharon I."/>
            <person name="Castelle C.J."/>
            <person name="Probst A.J."/>
            <person name="Thomas B.C."/>
            <person name="Singh A."/>
            <person name="Wilkins M.J."/>
            <person name="Karaoz U."/>
            <person name="Brodie E.L."/>
            <person name="Williams K.H."/>
            <person name="Hubbard S.S."/>
            <person name="Banfield J.F."/>
        </authorList>
    </citation>
    <scope>NUCLEOTIDE SEQUENCE [LARGE SCALE GENOMIC DNA]</scope>
</reference>
<dbReference type="EMBL" id="MFFS01000054">
    <property type="protein sequence ID" value="OGF21738.1"/>
    <property type="molecule type" value="Genomic_DNA"/>
</dbReference>
<comment type="caution">
    <text evidence="2">The sequence shown here is derived from an EMBL/GenBank/DDBJ whole genome shotgun (WGS) entry which is preliminary data.</text>
</comment>
<dbReference type="AlphaFoldDB" id="A0A1F5S4W0"/>
<evidence type="ECO:0000256" key="1">
    <source>
        <dbReference type="SAM" id="Phobius"/>
    </source>
</evidence>
<dbReference type="STRING" id="1797985.A2Y83_01235"/>
<feature type="transmembrane region" description="Helical" evidence="1">
    <location>
        <begin position="12"/>
        <end position="32"/>
    </location>
</feature>
<gene>
    <name evidence="2" type="ORF">A2Y83_01235</name>
</gene>